<dbReference type="OrthoDB" id="10023262at2759"/>
<proteinExistence type="predicted"/>
<dbReference type="PANTHER" id="PTHR37162">
    <property type="entry name" value="HAT FAMILY DIMERISATION DOMAINCONTAINING PROTEIN-RELATED"/>
    <property type="match status" value="1"/>
</dbReference>
<name>A0A8J2MNC2_COTCN</name>
<organism evidence="1 2">
    <name type="scientific">Cotesia congregata</name>
    <name type="common">Parasitoid wasp</name>
    <name type="synonym">Apanteles congregatus</name>
    <dbReference type="NCBI Taxonomy" id="51543"/>
    <lineage>
        <taxon>Eukaryota</taxon>
        <taxon>Metazoa</taxon>
        <taxon>Ecdysozoa</taxon>
        <taxon>Arthropoda</taxon>
        <taxon>Hexapoda</taxon>
        <taxon>Insecta</taxon>
        <taxon>Pterygota</taxon>
        <taxon>Neoptera</taxon>
        <taxon>Endopterygota</taxon>
        <taxon>Hymenoptera</taxon>
        <taxon>Apocrita</taxon>
        <taxon>Ichneumonoidea</taxon>
        <taxon>Braconidae</taxon>
        <taxon>Microgastrinae</taxon>
        <taxon>Cotesia</taxon>
    </lineage>
</organism>
<protein>
    <recommendedName>
        <fullName evidence="3">DUF4371 domain-containing protein</fullName>
    </recommendedName>
</protein>
<dbReference type="Proteomes" id="UP000786811">
    <property type="component" value="Unassembled WGS sequence"/>
</dbReference>
<evidence type="ECO:0008006" key="3">
    <source>
        <dbReference type="Google" id="ProtNLM"/>
    </source>
</evidence>
<dbReference type="EMBL" id="CAJNRD030001122">
    <property type="protein sequence ID" value="CAG5100547.1"/>
    <property type="molecule type" value="Genomic_DNA"/>
</dbReference>
<reference evidence="1" key="1">
    <citation type="submission" date="2021-04" db="EMBL/GenBank/DDBJ databases">
        <authorList>
            <person name="Chebbi M.A.C M."/>
        </authorList>
    </citation>
    <scope>NUCLEOTIDE SEQUENCE</scope>
</reference>
<evidence type="ECO:0000313" key="2">
    <source>
        <dbReference type="Proteomes" id="UP000786811"/>
    </source>
</evidence>
<gene>
    <name evidence="1" type="ORF">HICCMSTLAB_LOCUS9620</name>
</gene>
<sequence>MSNNGEVRWLCKAPASLISAGRGEAYCKFCRVSLRAQKHDLTKHLAEIKLVLNNAAHGSLKNIDHLCEMLKDIGKGSQLSKLRLHRTKCSKIILNVIAPGMLKELLDDLGEESYSILLDESTDVSTMKYMAYCIRYYSKKQKKIVTDFLGFNELLKCSCHSLNLVAAKASEQLPSNIEFLFKIQGIGLRIVHYA</sequence>
<comment type="caution">
    <text evidence="1">The sequence shown here is derived from an EMBL/GenBank/DDBJ whole genome shotgun (WGS) entry which is preliminary data.</text>
</comment>
<dbReference type="PANTHER" id="PTHR37162:SF1">
    <property type="entry name" value="BED-TYPE DOMAIN-CONTAINING PROTEIN"/>
    <property type="match status" value="1"/>
</dbReference>
<evidence type="ECO:0000313" key="1">
    <source>
        <dbReference type="EMBL" id="CAG5100547.1"/>
    </source>
</evidence>
<dbReference type="AlphaFoldDB" id="A0A8J2MNC2"/>
<keyword evidence="2" id="KW-1185">Reference proteome</keyword>
<accession>A0A8J2MNC2</accession>